<comment type="cofactor">
    <cofactor evidence="1">
        <name>Zn(2+)</name>
        <dbReference type="ChEBI" id="CHEBI:29105"/>
    </cofactor>
</comment>
<evidence type="ECO:0000256" key="4">
    <source>
        <dbReference type="ARBA" id="ARBA00022670"/>
    </source>
</evidence>
<dbReference type="Gene3D" id="2.60.40.3120">
    <property type="match status" value="1"/>
</dbReference>
<dbReference type="Proteomes" id="UP000694843">
    <property type="component" value="Unplaced"/>
</dbReference>
<gene>
    <name evidence="13" type="primary">LOC108669580</name>
</gene>
<feature type="compositionally biased region" description="Polar residues" evidence="10">
    <location>
        <begin position="918"/>
        <end position="934"/>
    </location>
</feature>
<evidence type="ECO:0000256" key="7">
    <source>
        <dbReference type="ARBA" id="ARBA00022833"/>
    </source>
</evidence>
<dbReference type="PROSITE" id="PS52035">
    <property type="entry name" value="PEPTIDASE_M14"/>
    <property type="match status" value="1"/>
</dbReference>
<feature type="compositionally biased region" description="Basic and acidic residues" evidence="10">
    <location>
        <begin position="942"/>
        <end position="976"/>
    </location>
</feature>
<keyword evidence="6" id="KW-0378">Hydrolase</keyword>
<feature type="compositionally biased region" description="Basic and acidic residues" evidence="10">
    <location>
        <begin position="108"/>
        <end position="126"/>
    </location>
</feature>
<evidence type="ECO:0000259" key="11">
    <source>
        <dbReference type="PROSITE" id="PS52035"/>
    </source>
</evidence>
<accession>A0A8B7NFQ7</accession>
<feature type="region of interest" description="Disordered" evidence="10">
    <location>
        <begin position="720"/>
        <end position="800"/>
    </location>
</feature>
<feature type="compositionally biased region" description="Polar residues" evidence="10">
    <location>
        <begin position="981"/>
        <end position="993"/>
    </location>
</feature>
<evidence type="ECO:0000256" key="1">
    <source>
        <dbReference type="ARBA" id="ARBA00001947"/>
    </source>
</evidence>
<keyword evidence="7" id="KW-0862">Zinc</keyword>
<keyword evidence="12" id="KW-1185">Reference proteome</keyword>
<feature type="active site" description="Proton donor/acceptor" evidence="9">
    <location>
        <position position="659"/>
    </location>
</feature>
<dbReference type="RefSeq" id="XP_018012449.1">
    <property type="nucleotide sequence ID" value="XM_018156960.2"/>
</dbReference>
<feature type="region of interest" description="Disordered" evidence="10">
    <location>
        <begin position="108"/>
        <end position="131"/>
    </location>
</feature>
<dbReference type="InterPro" id="IPR050821">
    <property type="entry name" value="Cytosolic_carboxypeptidase"/>
</dbReference>
<dbReference type="FunFam" id="3.40.630.10:FF:000011">
    <property type="entry name" value="cytosolic carboxypeptidase 2 isoform X1"/>
    <property type="match status" value="1"/>
</dbReference>
<dbReference type="PANTHER" id="PTHR12756:SF45">
    <property type="entry name" value="CYTOSOLIC CARBOXYPEPTIDASE NNA1"/>
    <property type="match status" value="1"/>
</dbReference>
<evidence type="ECO:0000256" key="5">
    <source>
        <dbReference type="ARBA" id="ARBA00022723"/>
    </source>
</evidence>
<evidence type="ECO:0000256" key="9">
    <source>
        <dbReference type="PROSITE-ProRule" id="PRU01379"/>
    </source>
</evidence>
<evidence type="ECO:0000313" key="13">
    <source>
        <dbReference type="RefSeq" id="XP_018012449.1"/>
    </source>
</evidence>
<dbReference type="OrthoDB" id="10253041at2759"/>
<feature type="compositionally biased region" description="Basic and acidic residues" evidence="10">
    <location>
        <begin position="784"/>
        <end position="793"/>
    </location>
</feature>
<evidence type="ECO:0000256" key="6">
    <source>
        <dbReference type="ARBA" id="ARBA00022801"/>
    </source>
</evidence>
<keyword evidence="5" id="KW-0479">Metal-binding</keyword>
<dbReference type="GO" id="GO:0008270">
    <property type="term" value="F:zinc ion binding"/>
    <property type="evidence" value="ECO:0007669"/>
    <property type="project" value="InterPro"/>
</dbReference>
<keyword evidence="4" id="KW-0645">Protease</keyword>
<feature type="domain" description="Peptidase M14" evidence="11">
    <location>
        <begin position="425"/>
        <end position="695"/>
    </location>
</feature>
<dbReference type="GeneID" id="108669580"/>
<name>A0A8B7NFQ7_HYAAZ</name>
<feature type="region of interest" description="Disordered" evidence="10">
    <location>
        <begin position="883"/>
        <end position="993"/>
    </location>
</feature>
<sequence>MSYETSDLQHRHETSVAALDKRLIPSKGKLSSDLQERLLPIPKQEENVDGYACHRIRPLFKPDHSVDENLIQKLRDASLSVNINKLPSDQVRQFPLNVVNTFSCLRKSSNDDGKPMDCSSDSERNLSSKSCVRSQANAVSENLRSSASTSRGATTAASKTDAEVAWGEASKCINGNPMTGSGLFGIVQEACAKHNVKWPVECQVVGPAIQHLVDWPLYPEPFYRASGSELRPQPVGDETGRVVYNYNPTSAVNYFSRSCVGGNKHVSDEVRPPLTSEADSTLQFESRFESGNLAKVIQVSECYYELHLRSDLYTARHTQWYYFAVSNTRRKMTYRFSIVNLMKCDSLYNHGLRPLLYSEKEAQLHGVGWRRCASNIVYFRNQDKYDPSCLDSDDDDAEEEAASYTLTFNVTFPHDHDTVYLAHCYPYTFSLLQQHLLAIQNDPARASVCKQRVMCRTLAGNPVTLLTITSNHPEDEGKKKRAIVLTARVHPGETPASWIMKGALDFLTSDNPRAVDLRRQFVFKIVPMINPDGVIVGNHRCSLAARDLNRQYKMVVKEMFPSIWNIKAMVRKLMDEHGVVMFCDFHAHSRKHNTFLYGCENRRSHENHLREQIFPLLLHYNAGDKFSFRGCKFRIHRSKEGTARIVVWMMGVLHSYTLEASFGGATHGTRAHTHFTLHDFTTLGLQFCETLHTYFDPLPVKEKLRHKLWARLVKKGSNADEPTAVDLSDSNSSSDDSDKPPTSSSAAAGRAKKKKAAASSSSNAAKTSARKRAGMKGSNSAVDKLSRNSKMDKQCLSPGQYDDAGIGTSLGHHLSYSSSSDVPKTYIYDPTTLTLVRRSLNRRSTGSLDLPDHQSSVDQRNFLSRELLSEECVSDALVKPRSNSLRVRKGKTGKKSRPASSRNLPPKTDGSLRDETSSPRISSANAASPSQFKDSSAVRIHRGLESPNHRGLESPNHRGLESPNHRGLESPTHRGLESPTLIINQSPSLSRRTAVTPALIQPTDLPFSPENMGATGGTEFSRATQAKTYMERMSEMNARLAVSDQEDENVRFWDFDSCHDSPRCSGVVNKILSSPRSSSLRMCGDAETLGPVVGKNLFSDLQKSVYHPSRRTLVSTTKSPRRALHRSLTNLHPSSTSHVTRLHSPPVLPLSTYTSQSRLDVKPRSNFRSQFATHDNGHPENYSNSTLHVKIDSEIEPTNSWLPSVLHDKVETYKAPAYFKSDFIANKIDIPVYYSTGNLLNLDYVDPNAIANRRINRLIESSGCASHPGNESSSSDSGYRSKRSQQQKNKKISHKFSEEAINSARKDDDGQLCPEIETGDTLFLDIRAKEPPELLAVKNLKEKVKKKKSSKEKLFAIDAGIGGPTDRGDSMEPSSALRPLNDVSVSVEKVDQSDEATVKIRKKIKIVIGKKPKLKIVRRKSLIDSGT</sequence>
<feature type="compositionally biased region" description="Low complexity" evidence="10">
    <location>
        <begin position="726"/>
        <end position="749"/>
    </location>
</feature>
<organism evidence="12 13">
    <name type="scientific">Hyalella azteca</name>
    <name type="common">Amphipod</name>
    <dbReference type="NCBI Taxonomy" id="294128"/>
    <lineage>
        <taxon>Eukaryota</taxon>
        <taxon>Metazoa</taxon>
        <taxon>Ecdysozoa</taxon>
        <taxon>Arthropoda</taxon>
        <taxon>Crustacea</taxon>
        <taxon>Multicrustacea</taxon>
        <taxon>Malacostraca</taxon>
        <taxon>Eumalacostraca</taxon>
        <taxon>Peracarida</taxon>
        <taxon>Amphipoda</taxon>
        <taxon>Senticaudata</taxon>
        <taxon>Talitrida</taxon>
        <taxon>Talitroidea</taxon>
        <taxon>Hyalellidae</taxon>
        <taxon>Hyalella</taxon>
    </lineage>
</organism>
<evidence type="ECO:0000256" key="2">
    <source>
        <dbReference type="ARBA" id="ARBA00005988"/>
    </source>
</evidence>
<reference evidence="13" key="1">
    <citation type="submission" date="2025-08" db="UniProtKB">
        <authorList>
            <consortium name="RefSeq"/>
        </authorList>
    </citation>
    <scope>IDENTIFICATION</scope>
    <source>
        <tissue evidence="13">Whole organism</tissue>
    </source>
</reference>
<dbReference type="KEGG" id="hazt:108669580"/>
<feature type="compositionally biased region" description="Basic residues" evidence="10">
    <location>
        <begin position="1280"/>
        <end position="1294"/>
    </location>
</feature>
<keyword evidence="3" id="KW-0121">Carboxypeptidase</keyword>
<dbReference type="InterPro" id="IPR040626">
    <property type="entry name" value="Pepdidase_M14_N"/>
</dbReference>
<feature type="region of interest" description="Disordered" evidence="10">
    <location>
        <begin position="1262"/>
        <end position="1295"/>
    </location>
</feature>
<evidence type="ECO:0000256" key="3">
    <source>
        <dbReference type="ARBA" id="ARBA00022645"/>
    </source>
</evidence>
<dbReference type="SUPFAM" id="SSF53187">
    <property type="entry name" value="Zn-dependent exopeptidases"/>
    <property type="match status" value="1"/>
</dbReference>
<evidence type="ECO:0000256" key="10">
    <source>
        <dbReference type="SAM" id="MobiDB-lite"/>
    </source>
</evidence>
<dbReference type="GO" id="GO:0006508">
    <property type="term" value="P:proteolysis"/>
    <property type="evidence" value="ECO:0007669"/>
    <property type="project" value="UniProtKB-KW"/>
</dbReference>
<evidence type="ECO:0000313" key="12">
    <source>
        <dbReference type="Proteomes" id="UP000694843"/>
    </source>
</evidence>
<evidence type="ECO:0000256" key="8">
    <source>
        <dbReference type="ARBA" id="ARBA00023049"/>
    </source>
</evidence>
<dbReference type="GO" id="GO:0004181">
    <property type="term" value="F:metallocarboxypeptidase activity"/>
    <property type="evidence" value="ECO:0007669"/>
    <property type="project" value="InterPro"/>
</dbReference>
<protein>
    <submittedName>
        <fullName evidence="13">Uncharacterized protein LOC108669580</fullName>
    </submittedName>
</protein>
<comment type="similarity">
    <text evidence="2 9">Belongs to the peptidase M14 family.</text>
</comment>
<feature type="compositionally biased region" description="Basic residues" evidence="10">
    <location>
        <begin position="886"/>
        <end position="897"/>
    </location>
</feature>
<proteinExistence type="inferred from homology"/>
<dbReference type="InterPro" id="IPR000834">
    <property type="entry name" value="Peptidase_M14"/>
</dbReference>
<feature type="compositionally biased region" description="Low complexity" evidence="10">
    <location>
        <begin position="757"/>
        <end position="767"/>
    </location>
</feature>
<dbReference type="Pfam" id="PF18027">
    <property type="entry name" value="Pepdidase_M14_N"/>
    <property type="match status" value="1"/>
</dbReference>
<dbReference type="Pfam" id="PF00246">
    <property type="entry name" value="Peptidase_M14"/>
    <property type="match status" value="1"/>
</dbReference>
<dbReference type="Gene3D" id="3.40.630.10">
    <property type="entry name" value="Zn peptidases"/>
    <property type="match status" value="1"/>
</dbReference>
<keyword evidence="8" id="KW-0482">Metalloprotease</keyword>
<dbReference type="PANTHER" id="PTHR12756">
    <property type="entry name" value="CYTOSOLIC CARBOXYPEPTIDASE"/>
    <property type="match status" value="1"/>
</dbReference>